<dbReference type="Pfam" id="PF00535">
    <property type="entry name" value="Glycos_transf_2"/>
    <property type="match status" value="1"/>
</dbReference>
<dbReference type="OrthoDB" id="9771846at2"/>
<keyword evidence="3" id="KW-0808">Transferase</keyword>
<evidence type="ECO:0000259" key="2">
    <source>
        <dbReference type="Pfam" id="PF00535"/>
    </source>
</evidence>
<dbReference type="Proteomes" id="UP000220828">
    <property type="component" value="Unassembled WGS sequence"/>
</dbReference>
<accession>A0A2H3KJE3</accession>
<keyword evidence="1" id="KW-0812">Transmembrane</keyword>
<dbReference type="RefSeq" id="WP_097554813.1">
    <property type="nucleotide sequence ID" value="NZ_PCMW01000103.1"/>
</dbReference>
<gene>
    <name evidence="3" type="ORF">B0A77_13775</name>
</gene>
<evidence type="ECO:0000313" key="4">
    <source>
        <dbReference type="Proteomes" id="UP000220828"/>
    </source>
</evidence>
<comment type="caution">
    <text evidence="3">The sequence shown here is derived from an EMBL/GenBank/DDBJ whole genome shotgun (WGS) entry which is preliminary data.</text>
</comment>
<proteinExistence type="predicted"/>
<keyword evidence="1" id="KW-1133">Transmembrane helix</keyword>
<dbReference type="Gene3D" id="3.90.550.10">
    <property type="entry name" value="Spore Coat Polysaccharide Biosynthesis Protein SpsA, Chain A"/>
    <property type="match status" value="1"/>
</dbReference>
<organism evidence="3 4">
    <name type="scientific">Flavobacterium branchiophilum</name>
    <dbReference type="NCBI Taxonomy" id="55197"/>
    <lineage>
        <taxon>Bacteria</taxon>
        <taxon>Pseudomonadati</taxon>
        <taxon>Bacteroidota</taxon>
        <taxon>Flavobacteriia</taxon>
        <taxon>Flavobacteriales</taxon>
        <taxon>Flavobacteriaceae</taxon>
        <taxon>Flavobacterium</taxon>
    </lineage>
</organism>
<keyword evidence="1" id="KW-0472">Membrane</keyword>
<dbReference type="EMBL" id="PCMW01000103">
    <property type="protein sequence ID" value="PDS22306.1"/>
    <property type="molecule type" value="Genomic_DNA"/>
</dbReference>
<name>A0A2H3KJE3_9FLAO</name>
<feature type="domain" description="Glycosyltransferase 2-like" evidence="2">
    <location>
        <begin position="4"/>
        <end position="188"/>
    </location>
</feature>
<reference evidence="3 4" key="1">
    <citation type="submission" date="2017-09" db="EMBL/GenBank/DDBJ databases">
        <title>Whole genomes of Flavobacteriaceae.</title>
        <authorList>
            <person name="Stine C."/>
            <person name="Li C."/>
            <person name="Tadesse D."/>
        </authorList>
    </citation>
    <scope>NUCLEOTIDE SEQUENCE [LARGE SCALE GENOMIC DNA]</scope>
    <source>
        <strain evidence="3 4">ATCC 35036</strain>
    </source>
</reference>
<dbReference type="SUPFAM" id="SSF53448">
    <property type="entry name" value="Nucleotide-diphospho-sugar transferases"/>
    <property type="match status" value="1"/>
</dbReference>
<evidence type="ECO:0000256" key="1">
    <source>
        <dbReference type="SAM" id="Phobius"/>
    </source>
</evidence>
<dbReference type="GO" id="GO:0016740">
    <property type="term" value="F:transferase activity"/>
    <property type="evidence" value="ECO:0007669"/>
    <property type="project" value="UniProtKB-KW"/>
</dbReference>
<sequence length="386" mass="44672">MKISVVILNYNVSFFLQQCILSVKKALQNIDSEIIVVDNHSQDDSCLMVKSRFPDVILIENTTNYGFPKGNNMGVALAKGDYICILNPDTVVAEDTFEKIYHFANSKANLGIVGCKLLDGTGHFLPESKREVPTPWVAFTKMAGLYKIFPHIQWFNQYYAGHLKDNQTGKVSILVGAFLFMKKELYEKVAGFDEQCFMYADDIDLSYRVLLEQKDNYYFHDTAIIHYKGESTIKDMTYMKRFQEAMLFFYKKHFKVNYIFNIFTTFAISFFAIYKTYFYQKKILSKANHFIIVSQNRALIEKMSQKYQKKFQITSFENINNVISQLKDAEAVFEIVFDAHSIDFKSIIDFMNTPKSNKVFYKIIPPESPFAIGSNSSSDRGEVIQF</sequence>
<dbReference type="InterPro" id="IPR001173">
    <property type="entry name" value="Glyco_trans_2-like"/>
</dbReference>
<evidence type="ECO:0000313" key="3">
    <source>
        <dbReference type="EMBL" id="PDS22306.1"/>
    </source>
</evidence>
<dbReference type="CDD" id="cd04186">
    <property type="entry name" value="GT_2_like_c"/>
    <property type="match status" value="1"/>
</dbReference>
<dbReference type="InterPro" id="IPR029044">
    <property type="entry name" value="Nucleotide-diphossugar_trans"/>
</dbReference>
<dbReference type="PANTHER" id="PTHR43179">
    <property type="entry name" value="RHAMNOSYLTRANSFERASE WBBL"/>
    <property type="match status" value="1"/>
</dbReference>
<feature type="transmembrane region" description="Helical" evidence="1">
    <location>
        <begin position="258"/>
        <end position="277"/>
    </location>
</feature>
<dbReference type="PANTHER" id="PTHR43179:SF7">
    <property type="entry name" value="RHAMNOSYLTRANSFERASE WBBL"/>
    <property type="match status" value="1"/>
</dbReference>
<dbReference type="AlphaFoldDB" id="A0A2H3KJE3"/>
<protein>
    <submittedName>
        <fullName evidence="3">Glycosyl transferase family 2</fullName>
    </submittedName>
</protein>